<gene>
    <name evidence="2" type="ORF">E0Z10_g4334</name>
</gene>
<name>A0A4Z0YKR7_9PEZI</name>
<dbReference type="AlphaFoldDB" id="A0A4Z0YKR7"/>
<dbReference type="OrthoDB" id="4951845at2759"/>
<dbReference type="Pfam" id="PF22041">
    <property type="entry name" value="GST_C_7"/>
    <property type="match status" value="1"/>
</dbReference>
<dbReference type="InterPro" id="IPR054416">
    <property type="entry name" value="GST_UstS-like_C"/>
</dbReference>
<comment type="caution">
    <text evidence="2">The sequence shown here is derived from an EMBL/GenBank/DDBJ whole genome shotgun (WGS) entry which is preliminary data.</text>
</comment>
<proteinExistence type="predicted"/>
<evidence type="ECO:0000313" key="2">
    <source>
        <dbReference type="EMBL" id="TGJ84454.1"/>
    </source>
</evidence>
<dbReference type="Gene3D" id="1.20.1050.10">
    <property type="match status" value="1"/>
</dbReference>
<protein>
    <recommendedName>
        <fullName evidence="1">Glutathione S-transferase UstS-like C-terminal domain-containing protein</fullName>
    </recommendedName>
</protein>
<sequence>MPDGTCIMDSWNIVEAIEKDYPLPSLQLDSPLREKGEGYSTSGRTALAPIYTPDVARWLLKEHSYAYWREIRWKYLGMPLDQFEKEYGGGGKPYNEAAPYFQAITAILKEDAWRPFFMDSTIRCTDLIWAAFLVFCHRNGDDVLRSVLEATGNGDVHLKLLGALEP</sequence>
<evidence type="ECO:0000259" key="1">
    <source>
        <dbReference type="Pfam" id="PF22041"/>
    </source>
</evidence>
<reference evidence="2 3" key="1">
    <citation type="submission" date="2019-03" db="EMBL/GenBank/DDBJ databases">
        <title>Draft genome sequence of Xylaria hypoxylon DSM 108379, a ubiquitous saprotrophic-parasitic fungi on hardwood.</title>
        <authorList>
            <person name="Buettner E."/>
            <person name="Leonhardt S."/>
            <person name="Gebauer A.M."/>
            <person name="Liers C."/>
            <person name="Hofrichter M."/>
            <person name="Kellner H."/>
        </authorList>
    </citation>
    <scope>NUCLEOTIDE SEQUENCE [LARGE SCALE GENOMIC DNA]</scope>
    <source>
        <strain evidence="2 3">DSM 108379</strain>
    </source>
</reference>
<dbReference type="Proteomes" id="UP000297716">
    <property type="component" value="Unassembled WGS sequence"/>
</dbReference>
<accession>A0A4Z0YKR7</accession>
<keyword evidence="3" id="KW-1185">Reference proteome</keyword>
<dbReference type="EMBL" id="SKBN01000067">
    <property type="protein sequence ID" value="TGJ84454.1"/>
    <property type="molecule type" value="Genomic_DNA"/>
</dbReference>
<feature type="domain" description="Glutathione S-transferase UstS-like C-terminal" evidence="1">
    <location>
        <begin position="45"/>
        <end position="137"/>
    </location>
</feature>
<evidence type="ECO:0000313" key="3">
    <source>
        <dbReference type="Proteomes" id="UP000297716"/>
    </source>
</evidence>
<dbReference type="STRING" id="37992.A0A4Z0YKR7"/>
<organism evidence="2 3">
    <name type="scientific">Xylaria hypoxylon</name>
    <dbReference type="NCBI Taxonomy" id="37992"/>
    <lineage>
        <taxon>Eukaryota</taxon>
        <taxon>Fungi</taxon>
        <taxon>Dikarya</taxon>
        <taxon>Ascomycota</taxon>
        <taxon>Pezizomycotina</taxon>
        <taxon>Sordariomycetes</taxon>
        <taxon>Xylariomycetidae</taxon>
        <taxon>Xylariales</taxon>
        <taxon>Xylariaceae</taxon>
        <taxon>Xylaria</taxon>
    </lineage>
</organism>